<dbReference type="Gene3D" id="3.90.226.10">
    <property type="entry name" value="2-enoyl-CoA Hydratase, Chain A, domain 1"/>
    <property type="match status" value="1"/>
</dbReference>
<gene>
    <name evidence="3" type="ORF">NCTC13100_01395</name>
</gene>
<evidence type="ECO:0000313" key="4">
    <source>
        <dbReference type="Proteomes" id="UP000254263"/>
    </source>
</evidence>
<dbReference type="AlphaFoldDB" id="A0A379DJB4"/>
<dbReference type="GO" id="GO:0006508">
    <property type="term" value="P:proteolysis"/>
    <property type="evidence" value="ECO:0007669"/>
    <property type="project" value="InterPro"/>
</dbReference>
<feature type="signal peptide" evidence="1">
    <location>
        <begin position="1"/>
        <end position="27"/>
    </location>
</feature>
<dbReference type="InterPro" id="IPR028204">
    <property type="entry name" value="Tricorn_C1"/>
</dbReference>
<sequence>MTRKIFRYSLVCLLISMLFSCSTEKYYTEDPKENFDMLWEILDRNYCFFDEKLPANTTWRDMYDKHVAKIHKKMGVDSLFLVMTQLMAELKDGHVNLYSNFDIGRYWNWRDDYPSNYSREIIDEYLEKDYHIAGSAFYRYLKYNGHTKDSIGYIRYSSFSGTLSHSNINAMLSRLAFCKGLIIDIRDNGGGNLTTSDVFLQHFLPERMLTGYISHKKGPGHNDFSDPLPIYVDTLKYGVKWFRPVVVLTNRGVFSSANDFVMKMKPLKLVTIMGDKTGGGAGLPASSELPIGWAVRYSSSRMTDANFYNVEFGIEPEIEVSLKDEDKAKKIDTLIEEAIAHINKIYKKKGQ</sequence>
<name>A0A379DJB4_9PORP</name>
<evidence type="ECO:0000313" key="3">
    <source>
        <dbReference type="EMBL" id="SUB78242.1"/>
    </source>
</evidence>
<dbReference type="RefSeq" id="WP_018360753.1">
    <property type="nucleotide sequence ID" value="NZ_UGTI01000001.1"/>
</dbReference>
<dbReference type="EMBL" id="UGTI01000001">
    <property type="protein sequence ID" value="SUB78242.1"/>
    <property type="molecule type" value="Genomic_DNA"/>
</dbReference>
<dbReference type="SUPFAM" id="SSF52096">
    <property type="entry name" value="ClpP/crotonase"/>
    <property type="match status" value="1"/>
</dbReference>
<dbReference type="Pfam" id="PF14684">
    <property type="entry name" value="Tricorn_C1"/>
    <property type="match status" value="1"/>
</dbReference>
<reference evidence="3 4" key="1">
    <citation type="submission" date="2018-06" db="EMBL/GenBank/DDBJ databases">
        <authorList>
            <consortium name="Pathogen Informatics"/>
            <person name="Doyle S."/>
        </authorList>
    </citation>
    <scope>NUCLEOTIDE SEQUENCE [LARGE SCALE GENOMIC DNA]</scope>
    <source>
        <strain evidence="3 4">NCTC13100</strain>
    </source>
</reference>
<dbReference type="PROSITE" id="PS51257">
    <property type="entry name" value="PROKAR_LIPOPROTEIN"/>
    <property type="match status" value="1"/>
</dbReference>
<evidence type="ECO:0000256" key="1">
    <source>
        <dbReference type="SAM" id="SignalP"/>
    </source>
</evidence>
<dbReference type="GO" id="GO:0008236">
    <property type="term" value="F:serine-type peptidase activity"/>
    <property type="evidence" value="ECO:0007669"/>
    <property type="project" value="InterPro"/>
</dbReference>
<dbReference type="PANTHER" id="PTHR11261:SF3">
    <property type="entry name" value="RETINOL-BINDING PROTEIN 3"/>
    <property type="match status" value="1"/>
</dbReference>
<protein>
    <submittedName>
        <fullName evidence="3">C-terminal processing peptidase</fullName>
    </submittedName>
</protein>
<proteinExistence type="predicted"/>
<dbReference type="SMART" id="SM00245">
    <property type="entry name" value="TSPc"/>
    <property type="match status" value="1"/>
</dbReference>
<dbReference type="Gene3D" id="3.30.750.44">
    <property type="match status" value="1"/>
</dbReference>
<dbReference type="Proteomes" id="UP000254263">
    <property type="component" value="Unassembled WGS sequence"/>
</dbReference>
<dbReference type="CDD" id="cd07563">
    <property type="entry name" value="Peptidase_S41_IRBP"/>
    <property type="match status" value="1"/>
</dbReference>
<evidence type="ECO:0000259" key="2">
    <source>
        <dbReference type="SMART" id="SM00245"/>
    </source>
</evidence>
<dbReference type="InterPro" id="IPR005151">
    <property type="entry name" value="Tail-specific_protease"/>
</dbReference>
<feature type="chain" id="PRO_5016714258" evidence="1">
    <location>
        <begin position="28"/>
        <end position="351"/>
    </location>
</feature>
<dbReference type="Pfam" id="PF03572">
    <property type="entry name" value="Peptidase_S41"/>
    <property type="match status" value="1"/>
</dbReference>
<feature type="domain" description="Tail specific protease" evidence="2">
    <location>
        <begin position="114"/>
        <end position="321"/>
    </location>
</feature>
<dbReference type="InterPro" id="IPR029045">
    <property type="entry name" value="ClpP/crotonase-like_dom_sf"/>
</dbReference>
<keyword evidence="1" id="KW-0732">Signal</keyword>
<accession>A0A379DJB4</accession>
<organism evidence="3 4">
    <name type="scientific">Porphyromonas macacae</name>
    <dbReference type="NCBI Taxonomy" id="28115"/>
    <lineage>
        <taxon>Bacteria</taxon>
        <taxon>Pseudomonadati</taxon>
        <taxon>Bacteroidota</taxon>
        <taxon>Bacteroidia</taxon>
        <taxon>Bacteroidales</taxon>
        <taxon>Porphyromonadaceae</taxon>
        <taxon>Porphyromonas</taxon>
    </lineage>
</organism>
<dbReference type="PANTHER" id="PTHR11261">
    <property type="entry name" value="INTERPHOTORECEPTOR RETINOID-BINDING PROTEIN"/>
    <property type="match status" value="1"/>
</dbReference>